<dbReference type="Proteomes" id="UP001457282">
    <property type="component" value="Unassembled WGS sequence"/>
</dbReference>
<keyword evidence="2" id="KW-1185">Reference proteome</keyword>
<comment type="caution">
    <text evidence="1">The sequence shown here is derived from an EMBL/GenBank/DDBJ whole genome shotgun (WGS) entry which is preliminary data.</text>
</comment>
<reference evidence="1 2" key="1">
    <citation type="journal article" date="2023" name="G3 (Bethesda)">
        <title>A chromosome-length genome assembly and annotation of blackberry (Rubus argutus, cv. 'Hillquist').</title>
        <authorList>
            <person name="Bruna T."/>
            <person name="Aryal R."/>
            <person name="Dudchenko O."/>
            <person name="Sargent D.J."/>
            <person name="Mead D."/>
            <person name="Buti M."/>
            <person name="Cavallini A."/>
            <person name="Hytonen T."/>
            <person name="Andres J."/>
            <person name="Pham M."/>
            <person name="Weisz D."/>
            <person name="Mascagni F."/>
            <person name="Usai G."/>
            <person name="Natali L."/>
            <person name="Bassil N."/>
            <person name="Fernandez G.E."/>
            <person name="Lomsadze A."/>
            <person name="Armour M."/>
            <person name="Olukolu B."/>
            <person name="Poorten T."/>
            <person name="Britton C."/>
            <person name="Davik J."/>
            <person name="Ashrafi H."/>
            <person name="Aiden E.L."/>
            <person name="Borodovsky M."/>
            <person name="Worthington M."/>
        </authorList>
    </citation>
    <scope>NUCLEOTIDE SEQUENCE [LARGE SCALE GENOMIC DNA]</scope>
    <source>
        <strain evidence="1">PI 553951</strain>
    </source>
</reference>
<gene>
    <name evidence="1" type="ORF">M0R45_017811</name>
</gene>
<sequence>MAGSCSDAIGGCSIQSRCLLTINPVAAVASFEVCAVGSGIKGGSSRRLSMSCLVDNHAACSTFKGGFGRHQAQASSMVAILPIMILGGEISSCSLQKEATRFSLQVDAIFYQG</sequence>
<evidence type="ECO:0000313" key="1">
    <source>
        <dbReference type="EMBL" id="KAK9941192.1"/>
    </source>
</evidence>
<name>A0AAW1Y031_RUBAR</name>
<dbReference type="EMBL" id="JBEDUW010000003">
    <property type="protein sequence ID" value="KAK9941192.1"/>
    <property type="molecule type" value="Genomic_DNA"/>
</dbReference>
<proteinExistence type="predicted"/>
<organism evidence="1 2">
    <name type="scientific">Rubus argutus</name>
    <name type="common">Southern blackberry</name>
    <dbReference type="NCBI Taxonomy" id="59490"/>
    <lineage>
        <taxon>Eukaryota</taxon>
        <taxon>Viridiplantae</taxon>
        <taxon>Streptophyta</taxon>
        <taxon>Embryophyta</taxon>
        <taxon>Tracheophyta</taxon>
        <taxon>Spermatophyta</taxon>
        <taxon>Magnoliopsida</taxon>
        <taxon>eudicotyledons</taxon>
        <taxon>Gunneridae</taxon>
        <taxon>Pentapetalae</taxon>
        <taxon>rosids</taxon>
        <taxon>fabids</taxon>
        <taxon>Rosales</taxon>
        <taxon>Rosaceae</taxon>
        <taxon>Rosoideae</taxon>
        <taxon>Rosoideae incertae sedis</taxon>
        <taxon>Rubus</taxon>
    </lineage>
</organism>
<evidence type="ECO:0000313" key="2">
    <source>
        <dbReference type="Proteomes" id="UP001457282"/>
    </source>
</evidence>
<accession>A0AAW1Y031</accession>
<protein>
    <submittedName>
        <fullName evidence="1">Uncharacterized protein</fullName>
    </submittedName>
</protein>
<dbReference type="AlphaFoldDB" id="A0AAW1Y031"/>